<comment type="subcellular location">
    <subcellularLocation>
        <location evidence="3 20">Cell inner membrane</location>
        <topology evidence="3 20">Multi-pass membrane protein</topology>
    </subcellularLocation>
</comment>
<feature type="transmembrane region" description="Helical" evidence="21">
    <location>
        <begin position="201"/>
        <end position="219"/>
    </location>
</feature>
<keyword evidence="23" id="KW-1185">Reference proteome</keyword>
<evidence type="ECO:0000256" key="14">
    <source>
        <dbReference type="ARBA" id="ARBA00023136"/>
    </source>
</evidence>
<evidence type="ECO:0000256" key="4">
    <source>
        <dbReference type="ARBA" id="ARBA00010441"/>
    </source>
</evidence>
<dbReference type="Pfam" id="PF01066">
    <property type="entry name" value="CDP-OH_P_transf"/>
    <property type="match status" value="1"/>
</dbReference>
<accession>A0A5D4H3L5</accession>
<keyword evidence="15 20" id="KW-0594">Phospholipid biosynthesis</keyword>
<keyword evidence="10 20" id="KW-0808">Transferase</keyword>
<keyword evidence="16 20" id="KW-0464">Manganese</keyword>
<protein>
    <recommendedName>
        <fullName evidence="6 20">Phosphatidylcholine synthase</fullName>
        <shortName evidence="20">PC synthase</shortName>
        <shortName evidence="20">PCS</shortName>
        <ecNumber evidence="5 20">2.7.8.24</ecNumber>
    </recommendedName>
    <alternativeName>
        <fullName evidence="18 20">CDP-diglyceride-choline O-phosphatidyltransferase</fullName>
    </alternativeName>
</protein>
<comment type="caution">
    <text evidence="22">The sequence shown here is derived from an EMBL/GenBank/DDBJ whole genome shotgun (WGS) entry which is preliminary data.</text>
</comment>
<dbReference type="InterPro" id="IPR026027">
    <property type="entry name" value="PcS"/>
</dbReference>
<dbReference type="GO" id="GO:0050520">
    <property type="term" value="F:phosphatidylcholine synthase activity"/>
    <property type="evidence" value="ECO:0007669"/>
    <property type="project" value="UniProtKB-EC"/>
</dbReference>
<sequence length="256" mass="28096">MSKQASPRKKLSERIPRPKKKVTWPQARAFSVHLLTASGSFLAFLSLVAAAEKQWTAMFLWLGLALFVDGIDGPIARKLDVKEVLPTWSGELLDNIIDYVTYVLIPAFALYQSGFMGEGLSFLSAAIIVVSSAIYYADTGMKTKENFFKGFPVVWNMVVFTLFVIAPGEWVSFAIVVIAAILSFVPVSFLHPVRVQRLRPLNLGVFLAWCALGAVALLQNMDASSVVQVGVGITGFYLFVIGGVMQLFPKLGLKKD</sequence>
<evidence type="ECO:0000256" key="21">
    <source>
        <dbReference type="SAM" id="Phobius"/>
    </source>
</evidence>
<organism evidence="22 23">
    <name type="scientific">Neoaquamicrobium microcysteis</name>
    <dbReference type="NCBI Taxonomy" id="2682781"/>
    <lineage>
        <taxon>Bacteria</taxon>
        <taxon>Pseudomonadati</taxon>
        <taxon>Pseudomonadota</taxon>
        <taxon>Alphaproteobacteria</taxon>
        <taxon>Hyphomicrobiales</taxon>
        <taxon>Phyllobacteriaceae</taxon>
        <taxon>Neoaquamicrobium</taxon>
    </lineage>
</organism>
<evidence type="ECO:0000256" key="11">
    <source>
        <dbReference type="ARBA" id="ARBA00022692"/>
    </source>
</evidence>
<feature type="transmembrane region" description="Helical" evidence="21">
    <location>
        <begin position="146"/>
        <end position="165"/>
    </location>
</feature>
<keyword evidence="12 21" id="KW-1133">Transmembrane helix</keyword>
<comment type="function">
    <text evidence="19 20">Condenses choline with CDP-diglyceride to produce phosphatidylcholine and CMP.</text>
</comment>
<evidence type="ECO:0000256" key="18">
    <source>
        <dbReference type="ARBA" id="ARBA00033321"/>
    </source>
</evidence>
<evidence type="ECO:0000256" key="15">
    <source>
        <dbReference type="ARBA" id="ARBA00023209"/>
    </source>
</evidence>
<dbReference type="OrthoDB" id="350520at2"/>
<dbReference type="EMBL" id="VSZS01000053">
    <property type="protein sequence ID" value="TYR35207.1"/>
    <property type="molecule type" value="Genomic_DNA"/>
</dbReference>
<evidence type="ECO:0000313" key="23">
    <source>
        <dbReference type="Proteomes" id="UP000323258"/>
    </source>
</evidence>
<comment type="similarity">
    <text evidence="4 20">Belongs to the CDP-alcohol phosphatidyltransferase class-I family.</text>
</comment>
<evidence type="ECO:0000256" key="20">
    <source>
        <dbReference type="PIRNR" id="PIRNR000851"/>
    </source>
</evidence>
<gene>
    <name evidence="22" type="ORF">FY036_02735</name>
</gene>
<reference evidence="22 23" key="1">
    <citation type="submission" date="2019-08" db="EMBL/GenBank/DDBJ databases">
        <authorList>
            <person name="Seo Y.L."/>
        </authorList>
    </citation>
    <scope>NUCLEOTIDE SEQUENCE [LARGE SCALE GENOMIC DNA]</scope>
    <source>
        <strain evidence="22 23">MaA-C15</strain>
    </source>
</reference>
<evidence type="ECO:0000313" key="22">
    <source>
        <dbReference type="EMBL" id="TYR35207.1"/>
    </source>
</evidence>
<comment type="catalytic activity">
    <reaction evidence="1 20">
        <text>a CDP-1,2-diacyl-sn-glycerol + choline = a 1,2-diacyl-sn-glycero-3-phosphocholine + CMP + H(+)</text>
        <dbReference type="Rhea" id="RHEA:14597"/>
        <dbReference type="ChEBI" id="CHEBI:15354"/>
        <dbReference type="ChEBI" id="CHEBI:15378"/>
        <dbReference type="ChEBI" id="CHEBI:57643"/>
        <dbReference type="ChEBI" id="CHEBI:58332"/>
        <dbReference type="ChEBI" id="CHEBI:60377"/>
        <dbReference type="EC" id="2.7.8.24"/>
    </reaction>
</comment>
<keyword evidence="11 21" id="KW-0812">Transmembrane</keyword>
<evidence type="ECO:0000256" key="16">
    <source>
        <dbReference type="ARBA" id="ARBA00023211"/>
    </source>
</evidence>
<dbReference type="Proteomes" id="UP000323258">
    <property type="component" value="Unassembled WGS sequence"/>
</dbReference>
<keyword evidence="13 20" id="KW-0443">Lipid metabolism</keyword>
<dbReference type="PIRSF" id="PIRSF000851">
    <property type="entry name" value="PcS"/>
    <property type="match status" value="1"/>
</dbReference>
<evidence type="ECO:0000256" key="2">
    <source>
        <dbReference type="ARBA" id="ARBA00001936"/>
    </source>
</evidence>
<dbReference type="RefSeq" id="WP_148913171.1">
    <property type="nucleotide sequence ID" value="NZ_VSZS01000053.1"/>
</dbReference>
<feature type="transmembrane region" description="Helical" evidence="21">
    <location>
        <begin position="171"/>
        <end position="189"/>
    </location>
</feature>
<evidence type="ECO:0000256" key="13">
    <source>
        <dbReference type="ARBA" id="ARBA00023098"/>
    </source>
</evidence>
<evidence type="ECO:0000256" key="1">
    <source>
        <dbReference type="ARBA" id="ARBA00000958"/>
    </source>
</evidence>
<dbReference type="AlphaFoldDB" id="A0A5D4H3L5"/>
<evidence type="ECO:0000256" key="12">
    <source>
        <dbReference type="ARBA" id="ARBA00022989"/>
    </source>
</evidence>
<evidence type="ECO:0000256" key="9">
    <source>
        <dbReference type="ARBA" id="ARBA00022519"/>
    </source>
</evidence>
<dbReference type="EC" id="2.7.8.24" evidence="5 20"/>
<evidence type="ECO:0000256" key="17">
    <source>
        <dbReference type="ARBA" id="ARBA00023264"/>
    </source>
</evidence>
<dbReference type="GO" id="GO:0008654">
    <property type="term" value="P:phospholipid biosynthetic process"/>
    <property type="evidence" value="ECO:0007669"/>
    <property type="project" value="UniProtKB-KW"/>
</dbReference>
<evidence type="ECO:0000256" key="10">
    <source>
        <dbReference type="ARBA" id="ARBA00022679"/>
    </source>
</evidence>
<feature type="transmembrane region" description="Helical" evidence="21">
    <location>
        <begin position="225"/>
        <end position="248"/>
    </location>
</feature>
<dbReference type="InterPro" id="IPR000462">
    <property type="entry name" value="CDP-OH_P_trans"/>
</dbReference>
<keyword evidence="8 20" id="KW-0444">Lipid biosynthesis</keyword>
<dbReference type="NCBIfam" id="NF045884">
    <property type="entry name" value="PhCholSynAgro"/>
    <property type="match status" value="1"/>
</dbReference>
<evidence type="ECO:0000256" key="6">
    <source>
        <dbReference type="ARBA" id="ARBA00015623"/>
    </source>
</evidence>
<comment type="cofactor">
    <cofactor evidence="2 20">
        <name>Mn(2+)</name>
        <dbReference type="ChEBI" id="CHEBI:29035"/>
    </cofactor>
</comment>
<dbReference type="InterPro" id="IPR043130">
    <property type="entry name" value="CDP-OH_PTrfase_TM_dom"/>
</dbReference>
<keyword evidence="17 20" id="KW-1208">Phospholipid metabolism</keyword>
<evidence type="ECO:0000256" key="19">
    <source>
        <dbReference type="ARBA" id="ARBA00037468"/>
    </source>
</evidence>
<keyword evidence="14 20" id="KW-0472">Membrane</keyword>
<proteinExistence type="inferred from homology"/>
<dbReference type="FunFam" id="1.20.120.1760:FF:000009">
    <property type="entry name" value="Phosphatidylcholine synthase"/>
    <property type="match status" value="1"/>
</dbReference>
<evidence type="ECO:0000256" key="7">
    <source>
        <dbReference type="ARBA" id="ARBA00022475"/>
    </source>
</evidence>
<reference evidence="22 23" key="2">
    <citation type="submission" date="2019-09" db="EMBL/GenBank/DDBJ databases">
        <title>Mesorhizobium sp. MaA-C15 isolated from Microcystis aeruginosa.</title>
        <authorList>
            <person name="Jeong S.E."/>
            <person name="Jin H.M."/>
            <person name="Jeon C.O."/>
        </authorList>
    </citation>
    <scope>NUCLEOTIDE SEQUENCE [LARGE SCALE GENOMIC DNA]</scope>
    <source>
        <strain evidence="22 23">MaA-C15</strain>
    </source>
</reference>
<feature type="transmembrane region" description="Helical" evidence="21">
    <location>
        <begin position="119"/>
        <end position="137"/>
    </location>
</feature>
<evidence type="ECO:0000256" key="8">
    <source>
        <dbReference type="ARBA" id="ARBA00022516"/>
    </source>
</evidence>
<keyword evidence="7 20" id="KW-1003">Cell membrane</keyword>
<evidence type="ECO:0000256" key="5">
    <source>
        <dbReference type="ARBA" id="ARBA00013195"/>
    </source>
</evidence>
<keyword evidence="9 20" id="KW-0997">Cell inner membrane</keyword>
<dbReference type="GO" id="GO:0005886">
    <property type="term" value="C:plasma membrane"/>
    <property type="evidence" value="ECO:0007669"/>
    <property type="project" value="UniProtKB-SubCell"/>
</dbReference>
<evidence type="ECO:0000256" key="3">
    <source>
        <dbReference type="ARBA" id="ARBA00004429"/>
    </source>
</evidence>
<name>A0A5D4H3L5_9HYPH</name>
<dbReference type="Gene3D" id="1.20.120.1760">
    <property type="match status" value="1"/>
</dbReference>